<dbReference type="AlphaFoldDB" id="L9Y5B3"/>
<gene>
    <name evidence="3" type="ORF">C489_08590</name>
</gene>
<comment type="caution">
    <text evidence="3">The sequence shown here is derived from an EMBL/GenBank/DDBJ whole genome shotgun (WGS) entry which is preliminary data.</text>
</comment>
<evidence type="ECO:0000313" key="4">
    <source>
        <dbReference type="Proteomes" id="UP000011632"/>
    </source>
</evidence>
<dbReference type="SUPFAM" id="SSF53474">
    <property type="entry name" value="alpha/beta-Hydrolases"/>
    <property type="match status" value="1"/>
</dbReference>
<keyword evidence="3" id="KW-0378">Hydrolase</keyword>
<dbReference type="PATRIC" id="fig|1227496.3.peg.1737"/>
<dbReference type="InterPro" id="IPR050471">
    <property type="entry name" value="AB_hydrolase"/>
</dbReference>
<keyword evidence="4" id="KW-1185">Reference proteome</keyword>
<dbReference type="PANTHER" id="PTHR43433:SF10">
    <property type="entry name" value="AB HYDROLASE-1 DOMAIN-CONTAINING PROTEIN"/>
    <property type="match status" value="1"/>
</dbReference>
<protein>
    <submittedName>
        <fullName evidence="3">Hydrolase or acyltransferase of alpha/beta superfamily protein</fullName>
    </submittedName>
</protein>
<dbReference type="Proteomes" id="UP000011632">
    <property type="component" value="Unassembled WGS sequence"/>
</dbReference>
<dbReference type="Gene3D" id="3.40.50.1820">
    <property type="entry name" value="alpha/beta hydrolase"/>
    <property type="match status" value="1"/>
</dbReference>
<dbReference type="GO" id="GO:0016787">
    <property type="term" value="F:hydrolase activity"/>
    <property type="evidence" value="ECO:0007669"/>
    <property type="project" value="UniProtKB-KW"/>
</dbReference>
<proteinExistence type="predicted"/>
<reference evidence="3 4" key="1">
    <citation type="journal article" date="2014" name="PLoS Genet.">
        <title>Phylogenetically driven sequencing of extremely halophilic archaea reveals strategies for static and dynamic osmo-response.</title>
        <authorList>
            <person name="Becker E.A."/>
            <person name="Seitzer P.M."/>
            <person name="Tritt A."/>
            <person name="Larsen D."/>
            <person name="Krusor M."/>
            <person name="Yao A.I."/>
            <person name="Wu D."/>
            <person name="Madern D."/>
            <person name="Eisen J.A."/>
            <person name="Darling A.E."/>
            <person name="Facciotti M.T."/>
        </authorList>
    </citation>
    <scope>NUCLEOTIDE SEQUENCE [LARGE SCALE GENOMIC DNA]</scope>
    <source>
        <strain evidence="3 4">JCM 10478</strain>
    </source>
</reference>
<accession>L9Y5B3</accession>
<keyword evidence="3" id="KW-0012">Acyltransferase</keyword>
<evidence type="ECO:0000259" key="2">
    <source>
        <dbReference type="Pfam" id="PF00561"/>
    </source>
</evidence>
<dbReference type="EMBL" id="AOID01000026">
    <property type="protein sequence ID" value="ELY68048.1"/>
    <property type="molecule type" value="Genomic_DNA"/>
</dbReference>
<dbReference type="InterPro" id="IPR000073">
    <property type="entry name" value="AB_hydrolase_1"/>
</dbReference>
<dbReference type="GO" id="GO:0016746">
    <property type="term" value="F:acyltransferase activity"/>
    <property type="evidence" value="ECO:0007669"/>
    <property type="project" value="UniProtKB-KW"/>
</dbReference>
<dbReference type="InterPro" id="IPR029058">
    <property type="entry name" value="AB_hydrolase_fold"/>
</dbReference>
<keyword evidence="3" id="KW-0808">Transferase</keyword>
<dbReference type="Pfam" id="PF00561">
    <property type="entry name" value="Abhydrolase_1"/>
    <property type="match status" value="1"/>
</dbReference>
<feature type="compositionally biased region" description="Basic and acidic residues" evidence="1">
    <location>
        <begin position="1"/>
        <end position="12"/>
    </location>
</feature>
<dbReference type="PANTHER" id="PTHR43433">
    <property type="entry name" value="HYDROLASE, ALPHA/BETA FOLD FAMILY PROTEIN"/>
    <property type="match status" value="1"/>
</dbReference>
<name>L9Y5B3_9EURY</name>
<feature type="domain" description="AB hydrolase-1" evidence="2">
    <location>
        <begin position="59"/>
        <end position="300"/>
    </location>
</feature>
<evidence type="ECO:0000313" key="3">
    <source>
        <dbReference type="EMBL" id="ELY68048.1"/>
    </source>
</evidence>
<sequence>MDPGEVTREPTENTRSMTLSRSDAPAEDDDREADPPTIVTGADGRRVAYADYGDPDGTPVVVLHGTPGSRRFGALLDDPAREAGVRLLAPDRPGYGQSSPVSDRDIADTGATVAAVLEAEDIARAGIVAFSGGGPHALALAATRGDLVDEIDIVSGAPPPSLAADLPAVQRLLGSLARRIPRLLSGLLGVQTRLVARTPPAVVLSQYATAAERTEITPAMAERVRRDFLEGVGTQRDGFVTETRLVTTEWGFSPSDVDHTVRLWHGDADANAPLRGARHLRDRVPDAELTVLEDAGHLTALSRSRSRIVRSQR</sequence>
<dbReference type="OrthoDB" id="9890at2157"/>
<dbReference type="STRING" id="1227496.C489_08590"/>
<feature type="region of interest" description="Disordered" evidence="1">
    <location>
        <begin position="1"/>
        <end position="43"/>
    </location>
</feature>
<evidence type="ECO:0000256" key="1">
    <source>
        <dbReference type="SAM" id="MobiDB-lite"/>
    </source>
</evidence>
<organism evidence="3 4">
    <name type="scientific">Natrinema versiforme JCM 10478</name>
    <dbReference type="NCBI Taxonomy" id="1227496"/>
    <lineage>
        <taxon>Archaea</taxon>
        <taxon>Methanobacteriati</taxon>
        <taxon>Methanobacteriota</taxon>
        <taxon>Stenosarchaea group</taxon>
        <taxon>Halobacteria</taxon>
        <taxon>Halobacteriales</taxon>
        <taxon>Natrialbaceae</taxon>
        <taxon>Natrinema</taxon>
    </lineage>
</organism>